<evidence type="ECO:0000313" key="1">
    <source>
        <dbReference type="EMBL" id="EYD74492.1"/>
    </source>
</evidence>
<dbReference type="SUPFAM" id="SSF51120">
    <property type="entry name" value="beta-Roll"/>
    <property type="match status" value="2"/>
</dbReference>
<dbReference type="Proteomes" id="UP000019666">
    <property type="component" value="Unassembled WGS sequence"/>
</dbReference>
<protein>
    <submittedName>
        <fullName evidence="1">Hemolysin-type calcium binding protein</fullName>
    </submittedName>
</protein>
<dbReference type="EMBL" id="AOSK01000111">
    <property type="protein sequence ID" value="EYD74492.1"/>
    <property type="molecule type" value="Genomic_DNA"/>
</dbReference>
<name>A0A017HJ34_9RHOB</name>
<proteinExistence type="predicted"/>
<accession>A0A017HJ34</accession>
<keyword evidence="2" id="KW-1185">Reference proteome</keyword>
<organism evidence="1 2">
    <name type="scientific">Rubellimicrobium mesophilum DSM 19309</name>
    <dbReference type="NCBI Taxonomy" id="442562"/>
    <lineage>
        <taxon>Bacteria</taxon>
        <taxon>Pseudomonadati</taxon>
        <taxon>Pseudomonadota</taxon>
        <taxon>Alphaproteobacteria</taxon>
        <taxon>Rhodobacterales</taxon>
        <taxon>Roseobacteraceae</taxon>
        <taxon>Rubellimicrobium</taxon>
    </lineage>
</organism>
<sequence length="513" mass="51360">MTYVVDHTLYGQGIVLGTYTEDIDVLEGVGVCSIDSVAIGMWMNDADLNVFGEVLGYGTGAWIVGDNATVTVGGLGTIGANAPEYARGLDVQGGGLSVENDGFIMGYDTAVRLMGGNGTTSTFVNRGNVTGNLVGLFRDLGDSSSVADTVVFTNYGTVNGTEAAIAVHEALDAREEVVNRGYIYGDVSLGLGNDLYDGRGGTVDGRILLGGGVDLAQPGTAKEVLDGGAGQDTLDFGGGPAVVVSLTDPTRNKGTALGDVYTGFEAIIGSSGADTLVGNGANNTLHGRDGADILDGGAGADRLEGGGGNDTYVLTGAGDTLVELAAGGTDQVNSAVSLTLGAQLENLVLTGSSAVSGTGNSLANRLTGNMANNTLAGAGGSDLLIGSGGQDTLSGGAAKDTLTGGLGNDVFVFSSPTEAGDVITDFHNVSGDNDAFRISAAGFGAGLAAGILSASRFQIRADNLARDADDRFIFRTTDATLWFDSNGNVGGGLTMVADLQAGASVTNADILVV</sequence>
<dbReference type="AlphaFoldDB" id="A0A017HJ34"/>
<dbReference type="OrthoDB" id="9342475at2"/>
<dbReference type="InterPro" id="IPR011049">
    <property type="entry name" value="Serralysin-like_metalloprot_C"/>
</dbReference>
<dbReference type="RefSeq" id="WP_051521483.1">
    <property type="nucleotide sequence ID" value="NZ_KK088604.1"/>
</dbReference>
<dbReference type="PROSITE" id="PS00330">
    <property type="entry name" value="HEMOLYSIN_CALCIUM"/>
    <property type="match status" value="2"/>
</dbReference>
<dbReference type="PRINTS" id="PR00313">
    <property type="entry name" value="CABNDNGRPT"/>
</dbReference>
<dbReference type="GO" id="GO:0005509">
    <property type="term" value="F:calcium ion binding"/>
    <property type="evidence" value="ECO:0007669"/>
    <property type="project" value="InterPro"/>
</dbReference>
<dbReference type="InterPro" id="IPR018511">
    <property type="entry name" value="Hemolysin-typ_Ca-bd_CS"/>
</dbReference>
<gene>
    <name evidence="1" type="ORF">Rumeso_03788</name>
</gene>
<reference evidence="1 2" key="1">
    <citation type="submission" date="2013-02" db="EMBL/GenBank/DDBJ databases">
        <authorList>
            <person name="Fiebig A."/>
            <person name="Goeker M."/>
            <person name="Klenk H.-P.P."/>
        </authorList>
    </citation>
    <scope>NUCLEOTIDE SEQUENCE [LARGE SCALE GENOMIC DNA]</scope>
    <source>
        <strain evidence="1 2">DSM 19309</strain>
    </source>
</reference>
<dbReference type="HOGENOM" id="CLU_530894_0_0_5"/>
<dbReference type="InterPro" id="IPR001343">
    <property type="entry name" value="Hemolysn_Ca-bd"/>
</dbReference>
<dbReference type="PATRIC" id="fig|442562.3.peg.3734"/>
<evidence type="ECO:0000313" key="2">
    <source>
        <dbReference type="Proteomes" id="UP000019666"/>
    </source>
</evidence>
<dbReference type="STRING" id="442562.Rumeso_03788"/>
<comment type="caution">
    <text evidence="1">The sequence shown here is derived from an EMBL/GenBank/DDBJ whole genome shotgun (WGS) entry which is preliminary data.</text>
</comment>
<dbReference type="Gene3D" id="2.150.10.10">
    <property type="entry name" value="Serralysin-like metalloprotease, C-terminal"/>
    <property type="match status" value="1"/>
</dbReference>
<dbReference type="Pfam" id="PF00353">
    <property type="entry name" value="HemolysinCabind"/>
    <property type="match status" value="3"/>
</dbReference>